<sequence length="237" mass="27294">MITTPRLPREDFANYSPLAELFQRQALSRHSTFVPDWTLSPFRDALFDIFNVQNGMFEFAQMPWEHVRKSIKLRCAKYPNSEQLNVGVAEGAWNWAQENMAIGKAHDAEAVPLGGGWFLNYWHGFYVVIDGEVLLPFFDARKGASRVSLEGAKLICSINSHYIARGRFRHATPVVVQFPERRGQRKAKVIRFDKSELMRRDSFEPMLLRTAEMWREIVQSRGPGVAREDPRQSGFGF</sequence>
<dbReference type="Pfam" id="PF26318">
    <property type="entry name" value="SocB"/>
    <property type="match status" value="1"/>
</dbReference>
<name>A0A059FE09_9PROT</name>
<protein>
    <submittedName>
        <fullName evidence="1">Uncharacterized protein</fullName>
    </submittedName>
</protein>
<reference evidence="1 2" key="1">
    <citation type="journal article" date="2014" name="Antonie Van Leeuwenhoek">
        <title>Hyphomonas beringensis sp. nov. and Hyphomonas chukchiensis sp. nov., isolated from surface seawater of the Bering Sea and Chukchi Sea.</title>
        <authorList>
            <person name="Li C."/>
            <person name="Lai Q."/>
            <person name="Li G."/>
            <person name="Dong C."/>
            <person name="Wang J."/>
            <person name="Liao Y."/>
            <person name="Shao Z."/>
        </authorList>
    </citation>
    <scope>NUCLEOTIDE SEQUENCE [LARGE SCALE GENOMIC DNA]</scope>
    <source>
        <strain evidence="1 2">MHS-2</strain>
    </source>
</reference>
<comment type="caution">
    <text evidence="1">The sequence shown here is derived from an EMBL/GenBank/DDBJ whole genome shotgun (WGS) entry which is preliminary data.</text>
</comment>
<keyword evidence="2" id="KW-1185">Reference proteome</keyword>
<gene>
    <name evidence="1" type="ORF">HJO_15199</name>
</gene>
<dbReference type="InterPro" id="IPR059063">
    <property type="entry name" value="SocB"/>
</dbReference>
<evidence type="ECO:0000313" key="2">
    <source>
        <dbReference type="Proteomes" id="UP000025171"/>
    </source>
</evidence>
<organism evidence="1 2">
    <name type="scientific">Hyphomonas johnsonii MHS-2</name>
    <dbReference type="NCBI Taxonomy" id="1280950"/>
    <lineage>
        <taxon>Bacteria</taxon>
        <taxon>Pseudomonadati</taxon>
        <taxon>Pseudomonadota</taxon>
        <taxon>Alphaproteobacteria</taxon>
        <taxon>Hyphomonadales</taxon>
        <taxon>Hyphomonadaceae</taxon>
        <taxon>Hyphomonas</taxon>
    </lineage>
</organism>
<proteinExistence type="predicted"/>
<dbReference type="OrthoDB" id="7828352at2"/>
<dbReference type="EMBL" id="ARYK01000009">
    <property type="protein sequence ID" value="KCZ88875.1"/>
    <property type="molecule type" value="Genomic_DNA"/>
</dbReference>
<dbReference type="eggNOG" id="ENOG502Z9WQ">
    <property type="taxonomic scope" value="Bacteria"/>
</dbReference>
<dbReference type="Proteomes" id="UP000025171">
    <property type="component" value="Unassembled WGS sequence"/>
</dbReference>
<evidence type="ECO:0000313" key="1">
    <source>
        <dbReference type="EMBL" id="KCZ88875.1"/>
    </source>
</evidence>
<dbReference type="RefSeq" id="WP_156945744.1">
    <property type="nucleotide sequence ID" value="NZ_ARYK01000009.1"/>
</dbReference>
<dbReference type="AlphaFoldDB" id="A0A059FE09"/>
<dbReference type="STRING" id="1280950.HJO_15199"/>
<dbReference type="NCBIfam" id="NF047746">
    <property type="entry name" value="SocB_toxin"/>
    <property type="match status" value="1"/>
</dbReference>
<accession>A0A059FE09</accession>